<gene>
    <name evidence="1" type="ORF">NO1_0085</name>
</gene>
<comment type="caution">
    <text evidence="1">The sequence shown here is derived from an EMBL/GenBank/DDBJ whole genome shotgun (WGS) entry which is preliminary data.</text>
</comment>
<reference evidence="1 2" key="1">
    <citation type="journal article" date="2019" name="ISME J.">
        <title>Genome analyses of uncultured TG2/ZB3 bacteria in 'Margulisbacteria' specifically attached to ectosymbiotic spirochetes of protists in the termite gut.</title>
        <authorList>
            <person name="Utami Y.D."/>
            <person name="Kuwahara H."/>
            <person name="Igai K."/>
            <person name="Murakami T."/>
            <person name="Sugaya K."/>
            <person name="Morikawa T."/>
            <person name="Nagura Y."/>
            <person name="Yuki M."/>
            <person name="Deevong P."/>
            <person name="Inoue T."/>
            <person name="Kihara K."/>
            <person name="Lo N."/>
            <person name="Yamada A."/>
            <person name="Ohkuma M."/>
            <person name="Hongoh Y."/>
        </authorList>
    </citation>
    <scope>NUCLEOTIDE SEQUENCE [LARGE SCALE GENOMIC DNA]</scope>
    <source>
        <strain evidence="1">NkOx7-01</strain>
    </source>
</reference>
<protein>
    <submittedName>
        <fullName evidence="1">Uncharacterized protein</fullName>
    </submittedName>
</protein>
<dbReference type="AlphaFoldDB" id="A0A388TA76"/>
<evidence type="ECO:0000313" key="1">
    <source>
        <dbReference type="EMBL" id="GBR72576.1"/>
    </source>
</evidence>
<name>A0A388TA76_TERA1</name>
<evidence type="ECO:0000313" key="2">
    <source>
        <dbReference type="Proteomes" id="UP000269352"/>
    </source>
</evidence>
<dbReference type="EMBL" id="BGZN01000001">
    <property type="protein sequence ID" value="GBR72576.1"/>
    <property type="molecule type" value="Genomic_DNA"/>
</dbReference>
<proteinExistence type="predicted"/>
<accession>A0A388TA76</accession>
<organism evidence="1 2">
    <name type="scientific">Termititenax aidoneus</name>
    <dbReference type="NCBI Taxonomy" id="2218524"/>
    <lineage>
        <taxon>Bacteria</taxon>
        <taxon>Bacillati</taxon>
        <taxon>Candidatus Margulisiibacteriota</taxon>
        <taxon>Candidatus Termititenacia</taxon>
        <taxon>Candidatus Termititenacales</taxon>
        <taxon>Candidatus Termititenacaceae</taxon>
        <taxon>Candidatus Termititenax</taxon>
    </lineage>
</organism>
<keyword evidence="2" id="KW-1185">Reference proteome</keyword>
<dbReference type="Proteomes" id="UP000269352">
    <property type="component" value="Unassembled WGS sequence"/>
</dbReference>
<sequence length="67" mass="7876">MSEFVFINCPNCKTKIKIDREKKYHDCAECKFEFRLDQVELPAAEQSQNVRPGSLLEKLQKLRDSDN</sequence>